<dbReference type="SUPFAM" id="SSF52540">
    <property type="entry name" value="P-loop containing nucleoside triphosphate hydrolases"/>
    <property type="match status" value="1"/>
</dbReference>
<keyword evidence="3" id="KW-0813">Transport</keyword>
<dbReference type="PROSITE" id="PS00211">
    <property type="entry name" value="ABC_TRANSPORTER_1"/>
    <property type="match status" value="1"/>
</dbReference>
<dbReference type="Proteomes" id="UP001141253">
    <property type="component" value="Chromosome 9"/>
</dbReference>
<keyword evidence="6" id="KW-0067">ATP-binding</keyword>
<dbReference type="Gene3D" id="3.40.50.300">
    <property type="entry name" value="P-loop containing nucleotide triphosphate hydrolases"/>
    <property type="match status" value="1"/>
</dbReference>
<dbReference type="Pfam" id="PF00005">
    <property type="entry name" value="ABC_tran"/>
    <property type="match status" value="1"/>
</dbReference>
<organism evidence="12 13">
    <name type="scientific">Salix suchowensis</name>
    <dbReference type="NCBI Taxonomy" id="1278906"/>
    <lineage>
        <taxon>Eukaryota</taxon>
        <taxon>Viridiplantae</taxon>
        <taxon>Streptophyta</taxon>
        <taxon>Embryophyta</taxon>
        <taxon>Tracheophyta</taxon>
        <taxon>Spermatophyta</taxon>
        <taxon>Magnoliopsida</taxon>
        <taxon>eudicotyledons</taxon>
        <taxon>Gunneridae</taxon>
        <taxon>Pentapetalae</taxon>
        <taxon>rosids</taxon>
        <taxon>fabids</taxon>
        <taxon>Malpighiales</taxon>
        <taxon>Salicaceae</taxon>
        <taxon>Saliceae</taxon>
        <taxon>Salix</taxon>
    </lineage>
</organism>
<dbReference type="InterPro" id="IPR013525">
    <property type="entry name" value="ABC2_TM"/>
</dbReference>
<sequence length="649" mass="72587">MEIEVAGNRYSAKSGGTSNNFRDGGSSSTYRDKLASDGGEERGIYLVWEDLTVVLPNFGNGPTKRLLQGLRGYAEPGRIVAIMGPSGSGKSTLLDSLAGRLSRNVIMTGNVLFNGKKRRADAGVAYVTQEDVLLGTLTVRETITYSANLRLPNTMTKEEIDDIVEATIMEMGLQECSDRVIGNWHLRGISGGEKKRVSIALEILAKPHIMFLDEPTSGLDSASAFFVIQTLRNVARDGRTVISSIHQPSSEVFALFDDLFLLSSGETVYFGDAKMAVEFFAEAGFPCPRRRNPSDHFLRCVNSDFDAVTATLKGSQRIRDVPKSADPLANLATAEIKARLVEKYRRSSYAQKVKARVKEISAIKGLLVNIRGESQANWWKQLSTLTSRSFINMWRDLGYYWVFYKERLDGYYGVAVYILSNFLSSFPYLTVMSFGTSSITYYMVKFRPEFSNFFFVFLDLLSSIATVESCMMTIASLVPNYLMGFVIGSGYIGILMMTSGFFRLLPDIPKVFWRYPVSYVNFGSWGLQAAYKNDMIGLEFDPLVPGGPKLKGEEVLTTVLGISLDHSKWWDLAAVLFILVGFRLLFFAILKFKERTLPMLRTINSRRTMKQLMKRPSFRKTSYSPFPSKRHQPAHSLSSQEGLSSPIPL</sequence>
<protein>
    <recommendedName>
        <fullName evidence="11">ABC transporter domain-containing protein</fullName>
    </recommendedName>
</protein>
<keyword evidence="5" id="KW-0547">Nucleotide-binding</keyword>
<proteinExistence type="inferred from homology"/>
<feature type="transmembrane region" description="Helical" evidence="10">
    <location>
        <begin position="569"/>
        <end position="590"/>
    </location>
</feature>
<reference evidence="12" key="2">
    <citation type="journal article" date="2023" name="Int. J. Mol. Sci.">
        <title>De Novo Assembly and Annotation of 11 Diverse Shrub Willow (Salix) Genomes Reveals Novel Gene Organization in Sex-Linked Regions.</title>
        <authorList>
            <person name="Hyden B."/>
            <person name="Feng K."/>
            <person name="Yates T.B."/>
            <person name="Jawdy S."/>
            <person name="Cereghino C."/>
            <person name="Smart L.B."/>
            <person name="Muchero W."/>
        </authorList>
    </citation>
    <scope>NUCLEOTIDE SEQUENCE</scope>
    <source>
        <tissue evidence="12">Shoot tip</tissue>
    </source>
</reference>
<keyword evidence="8 10" id="KW-0472">Membrane</keyword>
<dbReference type="PANTHER" id="PTHR48042:SF18">
    <property type="entry name" value="ABC TRANSPORTER G FAMILY MEMBER 12"/>
    <property type="match status" value="1"/>
</dbReference>
<keyword evidence="4 10" id="KW-0812">Transmembrane</keyword>
<comment type="subcellular location">
    <subcellularLocation>
        <location evidence="1">Membrane</location>
        <topology evidence="1">Multi-pass membrane protein</topology>
    </subcellularLocation>
</comment>
<feature type="domain" description="ABC transporter" evidence="11">
    <location>
        <begin position="46"/>
        <end position="289"/>
    </location>
</feature>
<feature type="transmembrane region" description="Helical" evidence="10">
    <location>
        <begin position="512"/>
        <end position="531"/>
    </location>
</feature>
<evidence type="ECO:0000256" key="6">
    <source>
        <dbReference type="ARBA" id="ARBA00022840"/>
    </source>
</evidence>
<evidence type="ECO:0000313" key="12">
    <source>
        <dbReference type="EMBL" id="KAJ6385207.1"/>
    </source>
</evidence>
<dbReference type="PROSITE" id="PS50893">
    <property type="entry name" value="ABC_TRANSPORTER_2"/>
    <property type="match status" value="1"/>
</dbReference>
<dbReference type="InterPro" id="IPR017871">
    <property type="entry name" value="ABC_transporter-like_CS"/>
</dbReference>
<evidence type="ECO:0000256" key="3">
    <source>
        <dbReference type="ARBA" id="ARBA00022448"/>
    </source>
</evidence>
<reference evidence="12" key="1">
    <citation type="submission" date="2022-10" db="EMBL/GenBank/DDBJ databases">
        <authorList>
            <person name="Hyden B.L."/>
            <person name="Feng K."/>
            <person name="Yates T."/>
            <person name="Jawdy S."/>
            <person name="Smart L.B."/>
            <person name="Muchero W."/>
        </authorList>
    </citation>
    <scope>NUCLEOTIDE SEQUENCE</scope>
    <source>
        <tissue evidence="12">Shoot tip</tissue>
    </source>
</reference>
<evidence type="ECO:0000256" key="1">
    <source>
        <dbReference type="ARBA" id="ARBA00004141"/>
    </source>
</evidence>
<dbReference type="Pfam" id="PF19055">
    <property type="entry name" value="ABC2_membrane_7"/>
    <property type="match status" value="1"/>
</dbReference>
<dbReference type="CDD" id="cd03213">
    <property type="entry name" value="ABCG_EPDR"/>
    <property type="match status" value="1"/>
</dbReference>
<dbReference type="InterPro" id="IPR052215">
    <property type="entry name" value="Plant_ABCG"/>
</dbReference>
<keyword evidence="7 10" id="KW-1133">Transmembrane helix</keyword>
<evidence type="ECO:0000256" key="4">
    <source>
        <dbReference type="ARBA" id="ARBA00022692"/>
    </source>
</evidence>
<dbReference type="SMART" id="SM00382">
    <property type="entry name" value="AAA"/>
    <property type="match status" value="1"/>
</dbReference>
<evidence type="ECO:0000313" key="13">
    <source>
        <dbReference type="Proteomes" id="UP001141253"/>
    </source>
</evidence>
<keyword evidence="13" id="KW-1185">Reference proteome</keyword>
<evidence type="ECO:0000256" key="5">
    <source>
        <dbReference type="ARBA" id="ARBA00022741"/>
    </source>
</evidence>
<evidence type="ECO:0000259" key="11">
    <source>
        <dbReference type="PROSITE" id="PS50893"/>
    </source>
</evidence>
<accession>A0ABQ9BHA8</accession>
<feature type="compositionally biased region" description="Polar residues" evidence="9">
    <location>
        <begin position="14"/>
        <end position="29"/>
    </location>
</feature>
<dbReference type="InterPro" id="IPR003593">
    <property type="entry name" value="AAA+_ATPase"/>
</dbReference>
<feature type="transmembrane region" description="Helical" evidence="10">
    <location>
        <begin position="481"/>
        <end position="505"/>
    </location>
</feature>
<feature type="transmembrane region" description="Helical" evidence="10">
    <location>
        <begin position="453"/>
        <end position="475"/>
    </location>
</feature>
<dbReference type="PANTHER" id="PTHR48042">
    <property type="entry name" value="ABC TRANSPORTER G FAMILY MEMBER 11"/>
    <property type="match status" value="1"/>
</dbReference>
<dbReference type="EMBL" id="JAPFFI010000008">
    <property type="protein sequence ID" value="KAJ6385207.1"/>
    <property type="molecule type" value="Genomic_DNA"/>
</dbReference>
<dbReference type="Pfam" id="PF01061">
    <property type="entry name" value="ABC2_membrane"/>
    <property type="match status" value="1"/>
</dbReference>
<comment type="caution">
    <text evidence="12">The sequence shown here is derived from an EMBL/GenBank/DDBJ whole genome shotgun (WGS) entry which is preliminary data.</text>
</comment>
<evidence type="ECO:0000256" key="8">
    <source>
        <dbReference type="ARBA" id="ARBA00023136"/>
    </source>
</evidence>
<feature type="region of interest" description="Disordered" evidence="9">
    <location>
        <begin position="1"/>
        <end position="35"/>
    </location>
</feature>
<dbReference type="InterPro" id="IPR043926">
    <property type="entry name" value="ABCG_dom"/>
</dbReference>
<evidence type="ECO:0000256" key="2">
    <source>
        <dbReference type="ARBA" id="ARBA00005814"/>
    </source>
</evidence>
<feature type="region of interest" description="Disordered" evidence="9">
    <location>
        <begin position="614"/>
        <end position="649"/>
    </location>
</feature>
<name>A0ABQ9BHA8_9ROSI</name>
<evidence type="ECO:0000256" key="10">
    <source>
        <dbReference type="SAM" id="Phobius"/>
    </source>
</evidence>
<evidence type="ECO:0000256" key="7">
    <source>
        <dbReference type="ARBA" id="ARBA00022989"/>
    </source>
</evidence>
<comment type="similarity">
    <text evidence="2">Belongs to the ABC transporter superfamily. ABCG family. Eye pigment precursor importer (TC 3.A.1.204) subfamily.</text>
</comment>
<dbReference type="InterPro" id="IPR027417">
    <property type="entry name" value="P-loop_NTPase"/>
</dbReference>
<evidence type="ECO:0000256" key="9">
    <source>
        <dbReference type="SAM" id="MobiDB-lite"/>
    </source>
</evidence>
<gene>
    <name evidence="12" type="ORF">OIU77_028403</name>
</gene>
<dbReference type="InterPro" id="IPR003439">
    <property type="entry name" value="ABC_transporter-like_ATP-bd"/>
</dbReference>